<dbReference type="FunFam" id="2.60.34.10:FF:000002">
    <property type="entry name" value="Heat shock 70 kDa"/>
    <property type="match status" value="1"/>
</dbReference>
<dbReference type="Gene3D" id="3.30.30.30">
    <property type="match status" value="1"/>
</dbReference>
<dbReference type="InterPro" id="IPR029048">
    <property type="entry name" value="HSP70_C_sf"/>
</dbReference>
<name>A0A1Y1W8A7_9FUNG</name>
<dbReference type="SUPFAM" id="SSF100920">
    <property type="entry name" value="Heat shock protein 70kD (HSP70), peptide-binding domain"/>
    <property type="match status" value="1"/>
</dbReference>
<dbReference type="Gene3D" id="3.90.640.10">
    <property type="entry name" value="Actin, Chain A, domain 4"/>
    <property type="match status" value="1"/>
</dbReference>
<dbReference type="FunFam" id="3.30.420.40:FF:000172">
    <property type="entry name" value="Heat shock 70 kDa protein"/>
    <property type="match status" value="2"/>
</dbReference>
<dbReference type="GeneID" id="63800335"/>
<dbReference type="Gene3D" id="2.60.34.10">
    <property type="entry name" value="Substrate Binding Domain Of DNAk, Chain A, domain 1"/>
    <property type="match status" value="1"/>
</dbReference>
<keyword evidence="4" id="KW-0143">Chaperone</keyword>
<sequence>MAEEYNGAIGIDLGTTYSCVAVWEGERVEIIANEQGNRTTPSYVAFNDSERLVGDAAKNQSAMNPRNTVFDAKRLIGRRFDDPSVKRDVQNWPFKVVERDEQPYIEVQFQGEAKTFSPQEISSMVLIKMKEIAEAKLGKTVKKAVITVPAYFNDAQRNATKDAGVISGLDVLRIINEPTAAAIAYGLDSKQKEERQVLIFDLGGGTFDVSLLTIAGGIFTVKATAGDTHLGGEDFDHTLVEHFKEDFKRKHKKDISDDPRALRRLRTACERAKRTLSSLARTTIEVDSLFDGVDYQASITRAKFEELNSALFQKTVDPVAQVLKDAGVTKKDVSEIVLVGGSTRIPKVQSLLQEFFDGKELNKSINPDEAVAHGAAVQGAVLTGTADPSKTDDLLLLDVVPLSLGVEMQGGVMGVVVPRNTSIPTIKKRVFTTTTDNQTSVEFPIYEGERPMTKDNNLLGNFDLNGLIPAPRGVPELEVTFDINADGILKVTSVDKASGRKANITISNSTGHLSAAEIERMVSEAAQFAEEDNKKQEAIQAKNDLEAAIHQVESTMSDIKVEARLKRADREAIENAMGEAMEWLDVNGATAGKNEISAAQKRLERVVNRAFQSLYKR</sequence>
<dbReference type="PROSITE" id="PS01036">
    <property type="entry name" value="HSP70_3"/>
    <property type="match status" value="1"/>
</dbReference>
<comment type="similarity">
    <text evidence="5">Belongs to the heat shock protein 70 family.</text>
</comment>
<dbReference type="FunFam" id="3.90.640.10:FF:000002">
    <property type="entry name" value="Heat shock 70 kDa"/>
    <property type="match status" value="1"/>
</dbReference>
<keyword evidence="6" id="KW-0175">Coiled coil</keyword>
<dbReference type="EMBL" id="MCFD01000007">
    <property type="protein sequence ID" value="ORX69568.1"/>
    <property type="molecule type" value="Genomic_DNA"/>
</dbReference>
<dbReference type="Gene3D" id="1.20.1270.10">
    <property type="match status" value="1"/>
</dbReference>
<keyword evidence="2" id="KW-0256">Endoplasmic reticulum</keyword>
<dbReference type="Pfam" id="PF00012">
    <property type="entry name" value="HSP70"/>
    <property type="match status" value="1"/>
</dbReference>
<evidence type="ECO:0000313" key="8">
    <source>
        <dbReference type="Proteomes" id="UP000193922"/>
    </source>
</evidence>
<dbReference type="InterPro" id="IPR043129">
    <property type="entry name" value="ATPase_NBD"/>
</dbReference>
<evidence type="ECO:0000256" key="5">
    <source>
        <dbReference type="RuleBase" id="RU003322"/>
    </source>
</evidence>
<accession>A0A1Y1W8A7</accession>
<dbReference type="PROSITE" id="PS00329">
    <property type="entry name" value="HSP70_2"/>
    <property type="match status" value="1"/>
</dbReference>
<evidence type="ECO:0000256" key="6">
    <source>
        <dbReference type="SAM" id="Coils"/>
    </source>
</evidence>
<dbReference type="AlphaFoldDB" id="A0A1Y1W8A7"/>
<dbReference type="RefSeq" id="XP_040743256.1">
    <property type="nucleotide sequence ID" value="XM_040883687.1"/>
</dbReference>
<dbReference type="PRINTS" id="PR00301">
    <property type="entry name" value="HEATSHOCK70"/>
</dbReference>
<evidence type="ECO:0000313" key="7">
    <source>
        <dbReference type="EMBL" id="ORX69568.1"/>
    </source>
</evidence>
<dbReference type="InterPro" id="IPR013126">
    <property type="entry name" value="Hsp_70_fam"/>
</dbReference>
<reference evidence="7 8" key="1">
    <citation type="submission" date="2016-07" db="EMBL/GenBank/DDBJ databases">
        <title>Pervasive Adenine N6-methylation of Active Genes in Fungi.</title>
        <authorList>
            <consortium name="DOE Joint Genome Institute"/>
            <person name="Mondo S.J."/>
            <person name="Dannebaum R.O."/>
            <person name="Kuo R.C."/>
            <person name="Labutti K."/>
            <person name="Haridas S."/>
            <person name="Kuo A."/>
            <person name="Salamov A."/>
            <person name="Ahrendt S.R."/>
            <person name="Lipzen A."/>
            <person name="Sullivan W."/>
            <person name="Andreopoulos W.B."/>
            <person name="Clum A."/>
            <person name="Lindquist E."/>
            <person name="Daum C."/>
            <person name="Ramamoorthy G.K."/>
            <person name="Gryganskyi A."/>
            <person name="Culley D."/>
            <person name="Magnuson J.K."/>
            <person name="James T.Y."/>
            <person name="O'Malley M.A."/>
            <person name="Stajich J.E."/>
            <person name="Spatafora J.W."/>
            <person name="Visel A."/>
            <person name="Grigoriev I.V."/>
        </authorList>
    </citation>
    <scope>NUCLEOTIDE SEQUENCE [LARGE SCALE GENOMIC DNA]</scope>
    <source>
        <strain evidence="7 8">ATCC 12442</strain>
    </source>
</reference>
<evidence type="ECO:0000256" key="2">
    <source>
        <dbReference type="ARBA" id="ARBA00022824"/>
    </source>
</evidence>
<keyword evidence="8" id="KW-1185">Reference proteome</keyword>
<gene>
    <name evidence="7" type="ORF">DL89DRAFT_162838</name>
</gene>
<dbReference type="InterPro" id="IPR018181">
    <property type="entry name" value="Heat_shock_70_CS"/>
</dbReference>
<keyword evidence="7" id="KW-0346">Stress response</keyword>
<evidence type="ECO:0000256" key="1">
    <source>
        <dbReference type="ARBA" id="ARBA00022741"/>
    </source>
</evidence>
<feature type="coiled-coil region" evidence="6">
    <location>
        <begin position="528"/>
        <end position="562"/>
    </location>
</feature>
<dbReference type="Gene3D" id="3.30.420.40">
    <property type="match status" value="2"/>
</dbReference>
<dbReference type="FunFam" id="3.30.420.40:FF:000026">
    <property type="entry name" value="Heat shock protein 70"/>
    <property type="match status" value="1"/>
</dbReference>
<organism evidence="7 8">
    <name type="scientific">Linderina pennispora</name>
    <dbReference type="NCBI Taxonomy" id="61395"/>
    <lineage>
        <taxon>Eukaryota</taxon>
        <taxon>Fungi</taxon>
        <taxon>Fungi incertae sedis</taxon>
        <taxon>Zoopagomycota</taxon>
        <taxon>Kickxellomycotina</taxon>
        <taxon>Kickxellomycetes</taxon>
        <taxon>Kickxellales</taxon>
        <taxon>Kickxellaceae</taxon>
        <taxon>Linderina</taxon>
    </lineage>
</organism>
<dbReference type="PROSITE" id="PS00297">
    <property type="entry name" value="HSP70_1"/>
    <property type="match status" value="1"/>
</dbReference>
<dbReference type="InterPro" id="IPR029047">
    <property type="entry name" value="HSP70_peptide-bd_sf"/>
</dbReference>
<dbReference type="GO" id="GO:0140662">
    <property type="term" value="F:ATP-dependent protein folding chaperone"/>
    <property type="evidence" value="ECO:0007669"/>
    <property type="project" value="InterPro"/>
</dbReference>
<keyword evidence="3 5" id="KW-0067">ATP-binding</keyword>
<dbReference type="PANTHER" id="PTHR19375">
    <property type="entry name" value="HEAT SHOCK PROTEIN 70KDA"/>
    <property type="match status" value="1"/>
</dbReference>
<proteinExistence type="inferred from homology"/>
<evidence type="ECO:0000256" key="3">
    <source>
        <dbReference type="ARBA" id="ARBA00022840"/>
    </source>
</evidence>
<dbReference type="OrthoDB" id="2401965at2759"/>
<comment type="caution">
    <text evidence="7">The sequence shown here is derived from an EMBL/GenBank/DDBJ whole genome shotgun (WGS) entry which is preliminary data.</text>
</comment>
<dbReference type="NCBIfam" id="NF001413">
    <property type="entry name" value="PRK00290.1"/>
    <property type="match status" value="1"/>
</dbReference>
<protein>
    <submittedName>
        <fullName evidence="7">Heat shock 70 kDa protein 2</fullName>
    </submittedName>
</protein>
<dbReference type="SUPFAM" id="SSF100934">
    <property type="entry name" value="Heat shock protein 70kD (HSP70), C-terminal subdomain"/>
    <property type="match status" value="1"/>
</dbReference>
<keyword evidence="1 5" id="KW-0547">Nucleotide-binding</keyword>
<dbReference type="Proteomes" id="UP000193922">
    <property type="component" value="Unassembled WGS sequence"/>
</dbReference>
<dbReference type="GO" id="GO:0005524">
    <property type="term" value="F:ATP binding"/>
    <property type="evidence" value="ECO:0007669"/>
    <property type="project" value="UniProtKB-KW"/>
</dbReference>
<dbReference type="FunFam" id="3.30.30.30:FF:000005">
    <property type="entry name" value="Heat shock protein ssb1"/>
    <property type="match status" value="1"/>
</dbReference>
<dbReference type="STRING" id="61395.A0A1Y1W8A7"/>
<evidence type="ECO:0000256" key="4">
    <source>
        <dbReference type="ARBA" id="ARBA00023186"/>
    </source>
</evidence>
<dbReference type="SUPFAM" id="SSF53067">
    <property type="entry name" value="Actin-like ATPase domain"/>
    <property type="match status" value="2"/>
</dbReference>